<dbReference type="InterPro" id="IPR041916">
    <property type="entry name" value="Anti_sigma_zinc_sf"/>
</dbReference>
<keyword evidence="1" id="KW-0472">Membrane</keyword>
<gene>
    <name evidence="1" type="ORF">SAMN04488052_101847</name>
</gene>
<keyword evidence="1" id="KW-0812">Transmembrane</keyword>
<dbReference type="RefSeq" id="WP_091640170.1">
    <property type="nucleotide sequence ID" value="NZ_FOEG01000001.1"/>
</dbReference>
<sequence length="274" mass="30609">MSNDTISSEMINAYLDGELDAATQARVADYLARSPEAMATVRDYEAQTHALHQLYDPILDEPVPDRLLAAITPEQAHGGAKAGWLRRSVPLAAAASVAMIVGVVAGWVLRSDLYEQEAERMAMQIFLQQASSSYSLYAREDSPWRETRLEDDRDRFGEWFRERNELEIAAPELDDDGFEFVGGHALPSSSGSAGQMLYRNEDDQMVAIYFQARGEDSIVSRAFDRNGGASFLEQDDLSMYHWNSESGSTRYAVLGSVDQDMLSSLAERAFDHFR</sequence>
<evidence type="ECO:0000313" key="1">
    <source>
        <dbReference type="EMBL" id="SEO58799.1"/>
    </source>
</evidence>
<evidence type="ECO:0000313" key="2">
    <source>
        <dbReference type="Proteomes" id="UP000199657"/>
    </source>
</evidence>
<keyword evidence="2" id="KW-1185">Reference proteome</keyword>
<protein>
    <submittedName>
        <fullName evidence="1">Transmembrane transcriptional regulator (Anti-sigma factor RsiW)</fullName>
    </submittedName>
</protein>
<dbReference type="Gene3D" id="1.10.10.1320">
    <property type="entry name" value="Anti-sigma factor, zinc-finger domain"/>
    <property type="match status" value="1"/>
</dbReference>
<dbReference type="STRING" id="406100.SAMN04488052_101847"/>
<name>A0A1H8QWY3_9GAMM</name>
<accession>A0A1H8QWY3</accession>
<dbReference type="AlphaFoldDB" id="A0A1H8QWY3"/>
<dbReference type="OrthoDB" id="9152892at2"/>
<organism evidence="1 2">
    <name type="scientific">Aquisalimonas asiatica</name>
    <dbReference type="NCBI Taxonomy" id="406100"/>
    <lineage>
        <taxon>Bacteria</taxon>
        <taxon>Pseudomonadati</taxon>
        <taxon>Pseudomonadota</taxon>
        <taxon>Gammaproteobacteria</taxon>
        <taxon>Chromatiales</taxon>
        <taxon>Ectothiorhodospiraceae</taxon>
        <taxon>Aquisalimonas</taxon>
    </lineage>
</organism>
<proteinExistence type="predicted"/>
<reference evidence="1 2" key="1">
    <citation type="submission" date="2016-10" db="EMBL/GenBank/DDBJ databases">
        <authorList>
            <person name="de Groot N.N."/>
        </authorList>
    </citation>
    <scope>NUCLEOTIDE SEQUENCE [LARGE SCALE GENOMIC DNA]</scope>
    <source>
        <strain evidence="1 2">CGMCC 1.6291</strain>
    </source>
</reference>
<dbReference type="EMBL" id="FOEG01000001">
    <property type="protein sequence ID" value="SEO58799.1"/>
    <property type="molecule type" value="Genomic_DNA"/>
</dbReference>
<dbReference type="Proteomes" id="UP000199657">
    <property type="component" value="Unassembled WGS sequence"/>
</dbReference>